<reference evidence="2 3" key="1">
    <citation type="submission" date="2019-01" db="EMBL/GenBank/DDBJ databases">
        <title>A draft genome assembly of the solar-powered sea slug Elysia chlorotica.</title>
        <authorList>
            <person name="Cai H."/>
            <person name="Li Q."/>
            <person name="Fang X."/>
            <person name="Li J."/>
            <person name="Curtis N.E."/>
            <person name="Altenburger A."/>
            <person name="Shibata T."/>
            <person name="Feng M."/>
            <person name="Maeda T."/>
            <person name="Schwartz J.A."/>
            <person name="Shigenobu S."/>
            <person name="Lundholm N."/>
            <person name="Nishiyama T."/>
            <person name="Yang H."/>
            <person name="Hasebe M."/>
            <person name="Li S."/>
            <person name="Pierce S.K."/>
            <person name="Wang J."/>
        </authorList>
    </citation>
    <scope>NUCLEOTIDE SEQUENCE [LARGE SCALE GENOMIC DNA]</scope>
    <source>
        <strain evidence="2">EC2010</strain>
        <tissue evidence="2">Whole organism of an adult</tissue>
    </source>
</reference>
<comment type="caution">
    <text evidence="2">The sequence shown here is derived from an EMBL/GenBank/DDBJ whole genome shotgun (WGS) entry which is preliminary data.</text>
</comment>
<organism evidence="2 3">
    <name type="scientific">Elysia chlorotica</name>
    <name type="common">Eastern emerald elysia</name>
    <name type="synonym">Sea slug</name>
    <dbReference type="NCBI Taxonomy" id="188477"/>
    <lineage>
        <taxon>Eukaryota</taxon>
        <taxon>Metazoa</taxon>
        <taxon>Spiralia</taxon>
        <taxon>Lophotrochozoa</taxon>
        <taxon>Mollusca</taxon>
        <taxon>Gastropoda</taxon>
        <taxon>Heterobranchia</taxon>
        <taxon>Euthyneura</taxon>
        <taxon>Panpulmonata</taxon>
        <taxon>Sacoglossa</taxon>
        <taxon>Placobranchoidea</taxon>
        <taxon>Plakobranchidae</taxon>
        <taxon>Elysia</taxon>
    </lineage>
</organism>
<feature type="region of interest" description="Disordered" evidence="1">
    <location>
        <begin position="1"/>
        <end position="21"/>
    </location>
</feature>
<feature type="region of interest" description="Disordered" evidence="1">
    <location>
        <begin position="40"/>
        <end position="72"/>
    </location>
</feature>
<keyword evidence="3" id="KW-1185">Reference proteome</keyword>
<dbReference type="Proteomes" id="UP000271974">
    <property type="component" value="Unassembled WGS sequence"/>
</dbReference>
<evidence type="ECO:0000313" key="3">
    <source>
        <dbReference type="Proteomes" id="UP000271974"/>
    </source>
</evidence>
<evidence type="ECO:0000256" key="1">
    <source>
        <dbReference type="SAM" id="MobiDB-lite"/>
    </source>
</evidence>
<accession>A0A433SLF6</accession>
<evidence type="ECO:0000313" key="2">
    <source>
        <dbReference type="EMBL" id="RUS69989.1"/>
    </source>
</evidence>
<gene>
    <name evidence="2" type="ORF">EGW08_022250</name>
</gene>
<dbReference type="EMBL" id="RQTK01001519">
    <property type="protein sequence ID" value="RUS69989.1"/>
    <property type="molecule type" value="Genomic_DNA"/>
</dbReference>
<sequence>MYSGLGPVDQTVEGSEPPQKCCPSATWAVTPLLSLEGTETFSQSVRPKHQDTNNFLSRSHAGGQRDNNTMKPLDPVAFVTRQYQVFNRHRSRQSIYPIVREDNVPGEPIVSVTPRAGVLSSVAGDVAIRGHNSNTRSGNLWVKLATRHSPRVSLELLMLSLGWRLSVYEVSSGEGRRRLQDRRDKSPALQVWHSSRGVCGLGLRGHGIRCWELRARPRVQNILECSVSSRPVLFISQYQSVGGGRDE</sequence>
<protein>
    <submittedName>
        <fullName evidence="2">Uncharacterized protein</fullName>
    </submittedName>
</protein>
<name>A0A433SLF6_ELYCH</name>
<proteinExistence type="predicted"/>
<dbReference type="AlphaFoldDB" id="A0A433SLF6"/>